<sequence>MNINFKRLIPLIILLFLSIHVYYKYNIYRKNFDNPKVEELSNALSIPVFNYVSQFENKDLCDSDNFKDMINWVTENYYVLEEYPDLLDSGYEIKYHNKSDKYLFCLYGEDKISSSNNISIIEGLDENGLFSKKRPSFIQYYFNYSDYDIVLFGYSPIPPLNENGNNKNKTLGR</sequence>
<dbReference type="RefSeq" id="WP_102755583.1">
    <property type="nucleotide sequence ID" value="NZ_CP025791.1"/>
</dbReference>
<gene>
    <name evidence="1" type="ORF">C1H87_09530</name>
</gene>
<organism evidence="1 2">
    <name type="scientific">Flavivirga eckloniae</name>
    <dbReference type="NCBI Taxonomy" id="1803846"/>
    <lineage>
        <taxon>Bacteria</taxon>
        <taxon>Pseudomonadati</taxon>
        <taxon>Bacteroidota</taxon>
        <taxon>Flavobacteriia</taxon>
        <taxon>Flavobacteriales</taxon>
        <taxon>Flavobacteriaceae</taxon>
        <taxon>Flavivirga</taxon>
    </lineage>
</organism>
<name>A0A2K9PQ23_9FLAO</name>
<evidence type="ECO:0000313" key="1">
    <source>
        <dbReference type="EMBL" id="AUP78928.1"/>
    </source>
</evidence>
<proteinExistence type="predicted"/>
<reference evidence="1 2" key="1">
    <citation type="submission" date="2018-01" db="EMBL/GenBank/DDBJ databases">
        <title>Complete genome sequence of Flavivirga eckloniae ECD14 isolated from seaweed Ecklonia cava.</title>
        <authorList>
            <person name="Lee J.H."/>
            <person name="Baik K.S."/>
            <person name="Seong C.N."/>
        </authorList>
    </citation>
    <scope>NUCLEOTIDE SEQUENCE [LARGE SCALE GENOMIC DNA]</scope>
    <source>
        <strain evidence="1 2">ECD14</strain>
    </source>
</reference>
<dbReference type="Proteomes" id="UP000235826">
    <property type="component" value="Chromosome"/>
</dbReference>
<keyword evidence="2" id="KW-1185">Reference proteome</keyword>
<evidence type="ECO:0000313" key="2">
    <source>
        <dbReference type="Proteomes" id="UP000235826"/>
    </source>
</evidence>
<dbReference type="EMBL" id="CP025791">
    <property type="protein sequence ID" value="AUP78928.1"/>
    <property type="molecule type" value="Genomic_DNA"/>
</dbReference>
<protein>
    <submittedName>
        <fullName evidence="1">Uncharacterized protein</fullName>
    </submittedName>
</protein>
<dbReference type="KEGG" id="fek:C1H87_09530"/>
<accession>A0A2K9PQ23</accession>
<dbReference type="AlphaFoldDB" id="A0A2K9PQ23"/>